<name>A0A1I6LK86_9SPHN</name>
<dbReference type="PANTHER" id="PTHR35565:SF3">
    <property type="entry name" value="TYPE VI SECRETION SYSTEM SHEATH PROTEIN TSSC1"/>
    <property type="match status" value="1"/>
</dbReference>
<dbReference type="Proteomes" id="UP000198824">
    <property type="component" value="Unassembled WGS sequence"/>
</dbReference>
<evidence type="ECO:0000259" key="1">
    <source>
        <dbReference type="Pfam" id="PF05943"/>
    </source>
</evidence>
<keyword evidence="4" id="KW-1185">Reference proteome</keyword>
<reference evidence="3 4" key="1">
    <citation type="submission" date="2016-10" db="EMBL/GenBank/DDBJ databases">
        <authorList>
            <person name="de Groot N.N."/>
        </authorList>
    </citation>
    <scope>NUCLEOTIDE SEQUENCE [LARGE SCALE GENOMIC DNA]</scope>
    <source>
        <strain evidence="3 4">S5-249</strain>
    </source>
</reference>
<dbReference type="NCBIfam" id="TIGR03355">
    <property type="entry name" value="VI_chp_2"/>
    <property type="match status" value="1"/>
</dbReference>
<proteinExistence type="predicted"/>
<protein>
    <submittedName>
        <fullName evidence="3">Type VI secretion system protein ImpC</fullName>
    </submittedName>
</protein>
<dbReference type="OrthoDB" id="9764000at2"/>
<gene>
    <name evidence="3" type="ORF">SAMN05192580_2831</name>
</gene>
<organism evidence="3 4">
    <name type="scientific">Sphingomonas jatrophae</name>
    <dbReference type="NCBI Taxonomy" id="1166337"/>
    <lineage>
        <taxon>Bacteria</taxon>
        <taxon>Pseudomonadati</taxon>
        <taxon>Pseudomonadota</taxon>
        <taxon>Alphaproteobacteria</taxon>
        <taxon>Sphingomonadales</taxon>
        <taxon>Sphingomonadaceae</taxon>
        <taxon>Sphingomonas</taxon>
    </lineage>
</organism>
<dbReference type="RefSeq" id="WP_093315569.1">
    <property type="nucleotide sequence ID" value="NZ_FOZG01000002.1"/>
</dbReference>
<accession>A0A1I6LK86</accession>
<feature type="domain" description="TssC1 C-terminal" evidence="2">
    <location>
        <begin position="377"/>
        <end position="488"/>
    </location>
</feature>
<evidence type="ECO:0000313" key="4">
    <source>
        <dbReference type="Proteomes" id="UP000198824"/>
    </source>
</evidence>
<feature type="domain" description="TssC1 N-terminal" evidence="1">
    <location>
        <begin position="68"/>
        <end position="366"/>
    </location>
</feature>
<evidence type="ECO:0000259" key="2">
    <source>
        <dbReference type="Pfam" id="PF18945"/>
    </source>
</evidence>
<dbReference type="AlphaFoldDB" id="A0A1I6LK86"/>
<evidence type="ECO:0000313" key="3">
    <source>
        <dbReference type="EMBL" id="SFS03781.1"/>
    </source>
</evidence>
<dbReference type="InterPro" id="IPR010269">
    <property type="entry name" value="T6SS_TssC-like"/>
</dbReference>
<dbReference type="STRING" id="1166337.SAMN05192580_2831"/>
<dbReference type="InterPro" id="IPR044032">
    <property type="entry name" value="TssC1_C"/>
</dbReference>
<dbReference type="InterPro" id="IPR044031">
    <property type="entry name" value="TssC1_N"/>
</dbReference>
<dbReference type="EMBL" id="FOZG01000002">
    <property type="protein sequence ID" value="SFS03781.1"/>
    <property type="molecule type" value="Genomic_DNA"/>
</dbReference>
<dbReference type="PANTHER" id="PTHR35565">
    <property type="entry name" value="CYTOPLASMIC PROTEIN-RELATED"/>
    <property type="match status" value="1"/>
</dbReference>
<dbReference type="Pfam" id="PF05943">
    <property type="entry name" value="VipB"/>
    <property type="match status" value="1"/>
</dbReference>
<sequence length="491" mass="54564">MATQLEQGGAPEAVALDDFSALLQKEFKPQDDTKASRIEAAVATMAQQALADSNVIGEDVFTTMDAMRSALDRKLTEQVNLIMHHPDFQKLESAWRGLNYMVMNTSTGTDLKIRVLNIGKDECRKMFRQFRDASWDQSPLFKKIYESEFGQLGGQPYGSFVCDYQFDHSAPDLEVLKGLSKIGAAAHAPFIAAAAPGLLGMESWQELSNPRDIAKQFDATDYAAWRSFRDTPDSRYMALTMPRFLGRPLYGAKTNPVEDFAFEEDAGGSHDNHLWLNAAYAMGTRITEAFKTYGWTTRIRGVESGGTVEGLPTATFPTDDGGVDMKCPTEIAISDRREAELSKAGLMALVHRKNTDQATFIGAQTLNAPRQYEDPAATANANLSSRLPYIFASCRFAHYLKCMVRDWVGSTREAPRLAADLNSWVLQYVDAQPDSSSEEMKARLPLKDAKVEIVADEENPGYYKGKFLFVPHYQLEGLDISMSMTSRLPKA</sequence>
<dbReference type="Pfam" id="PF18945">
    <property type="entry name" value="VipB_2"/>
    <property type="match status" value="1"/>
</dbReference>